<dbReference type="Proteomes" id="UP000292686">
    <property type="component" value="Unassembled WGS sequence"/>
</dbReference>
<dbReference type="AlphaFoldDB" id="A0A4Q2MAB6"/>
<dbReference type="EMBL" id="JACCBI010000001">
    <property type="protein sequence ID" value="NYD68636.1"/>
    <property type="molecule type" value="Genomic_DNA"/>
</dbReference>
<evidence type="ECO:0000313" key="2">
    <source>
        <dbReference type="EMBL" id="NYD68636.1"/>
    </source>
</evidence>
<sequence>MLRLAARLRTLPRDEVIAAVSVRGVEPNGIRDVFDLAEALVQPDSVDAALARLNRPRLAALAVAGELADPNTGAPLSAIAARLGVDEAEARTRLEVLEARLLLTIADGAVHPIDAVTERLRTWPATGLPTTDELIAPAPPALVRDEGETTPFIDRITAERAFLTVSSLAELIGAMAVEPARELSRGGLSLPDSKRLAAAAGIDLDDLPSLVDLAARNGLVARENGHRSESLEGENWLLLPTTERWARLVTTWRGSLPPEMLEVVADSAQRPWGPSLREEIAWFYPAGGEWLEKRITEVSREAEALGLATGGAVSEIGRRVLAGEIADAAETFGELVPKHVDRVYLQHDLTVVSPGPLDPALDARLRTMADVEGRELAATYRISSMSINRALTGGETAESLHTFLSELSLTGMPQPLEYLLSETASRYGRVRVGAADASDFPARSAVRSDDIELIGTIAVDQSLSAVGLRQISPTQLVSRFAPEVVFWALSDARYPVAAEDAEGEIVRLRRHHVSTSAPVSDPRDATAELVDRVRAADADGTEQSWLARQLEAAARAKLALTVSVRMPGGAIADYLLEPTSVANGRMRARDRKADIERTLPLSAIAGIAPAPAGD</sequence>
<dbReference type="Pfam" id="PF13625">
    <property type="entry name" value="Helicase_C_3"/>
    <property type="match status" value="1"/>
</dbReference>
<proteinExistence type="predicted"/>
<accession>A0A4Q2MAB6</accession>
<dbReference type="OrthoDB" id="3415124at2"/>
<reference evidence="3 4" key="1">
    <citation type="submission" date="2019-01" db="EMBL/GenBank/DDBJ databases">
        <title>Agromyces.</title>
        <authorList>
            <person name="Li J."/>
        </authorList>
    </citation>
    <scope>NUCLEOTIDE SEQUENCE [LARGE SCALE GENOMIC DNA]</scope>
    <source>
        <strain evidence="3 4">DSM 23870</strain>
    </source>
</reference>
<evidence type="ECO:0000259" key="1">
    <source>
        <dbReference type="Pfam" id="PF13625"/>
    </source>
</evidence>
<dbReference type="InterPro" id="IPR032830">
    <property type="entry name" value="XPB/Ssl2_N"/>
</dbReference>
<gene>
    <name evidence="2" type="ORF">BJ972_003155</name>
    <name evidence="3" type="ORF">ESP50_12445</name>
</gene>
<keyword evidence="4" id="KW-1185">Reference proteome</keyword>
<dbReference type="RefSeq" id="WP_129175623.1">
    <property type="nucleotide sequence ID" value="NZ_JACCBI010000001.1"/>
</dbReference>
<evidence type="ECO:0000313" key="4">
    <source>
        <dbReference type="Proteomes" id="UP000292686"/>
    </source>
</evidence>
<reference evidence="2 5" key="2">
    <citation type="submission" date="2020-07" db="EMBL/GenBank/DDBJ databases">
        <title>Sequencing the genomes of 1000 actinobacteria strains.</title>
        <authorList>
            <person name="Klenk H.-P."/>
        </authorList>
    </citation>
    <scope>NUCLEOTIDE SEQUENCE [LARGE SCALE GENOMIC DNA]</scope>
    <source>
        <strain evidence="2 5">DSM 23870</strain>
    </source>
</reference>
<protein>
    <recommendedName>
        <fullName evidence="1">Helicase XPB/Ssl2 N-terminal domain-containing protein</fullName>
    </recommendedName>
</protein>
<evidence type="ECO:0000313" key="3">
    <source>
        <dbReference type="EMBL" id="RXZ86010.1"/>
    </source>
</evidence>
<feature type="domain" description="Helicase XPB/Ssl2 N-terminal" evidence="1">
    <location>
        <begin position="344"/>
        <end position="471"/>
    </location>
</feature>
<comment type="caution">
    <text evidence="3">The sequence shown here is derived from an EMBL/GenBank/DDBJ whole genome shotgun (WGS) entry which is preliminary data.</text>
</comment>
<organism evidence="3 4">
    <name type="scientific">Agromyces atrinae</name>
    <dbReference type="NCBI Taxonomy" id="592376"/>
    <lineage>
        <taxon>Bacteria</taxon>
        <taxon>Bacillati</taxon>
        <taxon>Actinomycetota</taxon>
        <taxon>Actinomycetes</taxon>
        <taxon>Micrococcales</taxon>
        <taxon>Microbacteriaceae</taxon>
        <taxon>Agromyces</taxon>
    </lineage>
</organism>
<evidence type="ECO:0000313" key="5">
    <source>
        <dbReference type="Proteomes" id="UP000581087"/>
    </source>
</evidence>
<dbReference type="Proteomes" id="UP000581087">
    <property type="component" value="Unassembled WGS sequence"/>
</dbReference>
<dbReference type="EMBL" id="SDPM01000006">
    <property type="protein sequence ID" value="RXZ86010.1"/>
    <property type="molecule type" value="Genomic_DNA"/>
</dbReference>
<name>A0A4Q2MAB6_9MICO</name>